<evidence type="ECO:0000256" key="6">
    <source>
        <dbReference type="PROSITE-ProRule" id="PRU00146"/>
    </source>
</evidence>
<dbReference type="Pfam" id="PF25874">
    <property type="entry name" value="WHD_plant_repro"/>
    <property type="match status" value="4"/>
</dbReference>
<keyword evidence="3" id="KW-0862">Zinc</keyword>
<dbReference type="PANTHER" id="PTHR46201:SF8">
    <property type="entry name" value="CHROMATIN REGULATOR PHD FAMILY"/>
    <property type="match status" value="1"/>
</dbReference>
<evidence type="ECO:0000256" key="4">
    <source>
        <dbReference type="ARBA" id="ARBA00023015"/>
    </source>
</evidence>
<dbReference type="InterPro" id="IPR019787">
    <property type="entry name" value="Znf_PHD-finger"/>
</dbReference>
<evidence type="ECO:0000259" key="7">
    <source>
        <dbReference type="PROSITE" id="PS50016"/>
    </source>
</evidence>
<feature type="domain" description="PHD-type" evidence="7">
    <location>
        <begin position="1128"/>
        <end position="1178"/>
    </location>
</feature>
<dbReference type="InterPro" id="IPR057765">
    <property type="entry name" value="MS1-like_ubiquitin"/>
</dbReference>
<evidence type="ECO:0000313" key="9">
    <source>
        <dbReference type="Proteomes" id="UP000245207"/>
    </source>
</evidence>
<dbReference type="STRING" id="35608.A0A2U1MVK7"/>
<dbReference type="AlphaFoldDB" id="A0A2U1MVK7"/>
<comment type="caution">
    <text evidence="8">The sequence shown here is derived from an EMBL/GenBank/DDBJ whole genome shotgun (WGS) entry which is preliminary data.</text>
</comment>
<dbReference type="PROSITE" id="PS50016">
    <property type="entry name" value="ZF_PHD_2"/>
    <property type="match status" value="1"/>
</dbReference>
<dbReference type="SUPFAM" id="SSF57903">
    <property type="entry name" value="FYVE/PHD zinc finger"/>
    <property type="match status" value="1"/>
</dbReference>
<keyword evidence="1" id="KW-0479">Metal-binding</keyword>
<dbReference type="GO" id="GO:0008270">
    <property type="term" value="F:zinc ion binding"/>
    <property type="evidence" value="ECO:0007669"/>
    <property type="project" value="UniProtKB-KW"/>
</dbReference>
<dbReference type="EMBL" id="PKPP01004262">
    <property type="protein sequence ID" value="PWA65246.1"/>
    <property type="molecule type" value="Genomic_DNA"/>
</dbReference>
<proteinExistence type="predicted"/>
<dbReference type="Pfam" id="PF00628">
    <property type="entry name" value="PHD"/>
    <property type="match status" value="1"/>
</dbReference>
<dbReference type="InterPro" id="IPR058054">
    <property type="entry name" value="Znf_MS1-like"/>
</dbReference>
<dbReference type="InterPro" id="IPR001965">
    <property type="entry name" value="Znf_PHD"/>
</dbReference>
<evidence type="ECO:0000313" key="8">
    <source>
        <dbReference type="EMBL" id="PWA65246.1"/>
    </source>
</evidence>
<dbReference type="InterPro" id="IPR059080">
    <property type="entry name" value="WHD_PTC1"/>
</dbReference>
<dbReference type="Proteomes" id="UP000245207">
    <property type="component" value="Unassembled WGS sequence"/>
</dbReference>
<keyword evidence="5" id="KW-0804">Transcription</keyword>
<dbReference type="InterPro" id="IPR013083">
    <property type="entry name" value="Znf_RING/FYVE/PHD"/>
</dbReference>
<keyword evidence="9" id="KW-1185">Reference proteome</keyword>
<name>A0A2U1MVK7_ARTAN</name>
<keyword evidence="2 6" id="KW-0863">Zinc-finger</keyword>
<dbReference type="InterPro" id="IPR011011">
    <property type="entry name" value="Znf_FYVE_PHD"/>
</dbReference>
<accession>A0A2U1MVK7</accession>
<reference evidence="8 9" key="1">
    <citation type="journal article" date="2018" name="Mol. Plant">
        <title>The genome of Artemisia annua provides insight into the evolution of Asteraceae family and artemisinin biosynthesis.</title>
        <authorList>
            <person name="Shen Q."/>
            <person name="Zhang L."/>
            <person name="Liao Z."/>
            <person name="Wang S."/>
            <person name="Yan T."/>
            <person name="Shi P."/>
            <person name="Liu M."/>
            <person name="Fu X."/>
            <person name="Pan Q."/>
            <person name="Wang Y."/>
            <person name="Lv Z."/>
            <person name="Lu X."/>
            <person name="Zhang F."/>
            <person name="Jiang W."/>
            <person name="Ma Y."/>
            <person name="Chen M."/>
            <person name="Hao X."/>
            <person name="Li L."/>
            <person name="Tang Y."/>
            <person name="Lv G."/>
            <person name="Zhou Y."/>
            <person name="Sun X."/>
            <person name="Brodelius P.E."/>
            <person name="Rose J.K.C."/>
            <person name="Tang K."/>
        </authorList>
    </citation>
    <scope>NUCLEOTIDE SEQUENCE [LARGE SCALE GENOMIC DNA]</scope>
    <source>
        <strain evidence="9">cv. Huhao1</strain>
        <tissue evidence="8">Leaf</tissue>
    </source>
</reference>
<evidence type="ECO:0000256" key="1">
    <source>
        <dbReference type="ARBA" id="ARBA00022723"/>
    </source>
</evidence>
<evidence type="ECO:0000256" key="5">
    <source>
        <dbReference type="ARBA" id="ARBA00023163"/>
    </source>
</evidence>
<dbReference type="OrthoDB" id="436852at2759"/>
<organism evidence="8 9">
    <name type="scientific">Artemisia annua</name>
    <name type="common">Sweet wormwood</name>
    <dbReference type="NCBI Taxonomy" id="35608"/>
    <lineage>
        <taxon>Eukaryota</taxon>
        <taxon>Viridiplantae</taxon>
        <taxon>Streptophyta</taxon>
        <taxon>Embryophyta</taxon>
        <taxon>Tracheophyta</taxon>
        <taxon>Spermatophyta</taxon>
        <taxon>Magnoliopsida</taxon>
        <taxon>eudicotyledons</taxon>
        <taxon>Gunneridae</taxon>
        <taxon>Pentapetalae</taxon>
        <taxon>asterids</taxon>
        <taxon>campanulids</taxon>
        <taxon>Asterales</taxon>
        <taxon>Asteraceae</taxon>
        <taxon>Asteroideae</taxon>
        <taxon>Anthemideae</taxon>
        <taxon>Artemisiinae</taxon>
        <taxon>Artemisia</taxon>
    </lineage>
</organism>
<keyword evidence="4" id="KW-0805">Transcription regulation</keyword>
<sequence>MATTLEPCKKRKLKIYEFKSFGKSIPDYSGAFRDNVKLFLDEYGEKNQDGNSNVWSTLLLCESNGAVFPIYVVEECLDEFSKDKFCGYCKIVGWGHHFVCKRRYRFMIPTYGNKQALKDYDQKNSVEADDTHILHGLIHCNGFGHLISVNKLQMDSTILLTETDVMNLWDSICYSLKTRKVSVADVKLDRSMEIRLIYGVAFKSSWFGNWGYKFGAGSFGVTEDKYRGAVRFLAGLDLDMIIDDFKSASHGRKIERIISKYRHLSETRLSSMSDLIRSLIELTQTGETKRQNLLPARKLLKYEHPTFVEGRNPIRLEEFLCYLMDEDCRWPQRKVEYSLEMIVQILRQKNGTMSINALRESAKQFVGDVGLLDFVLKYINVLRFENYIIRRVVNSCTQLVEFEICKVADDSKNIQSVSSLLKLEARWPKERLEKTAQVIANILKEHKIGNNGKNEAMSRKDLRDMANKYIGDTGLIDFVLKSINNLKIGNHIITRTKNPLTRLIEFNIRDHKVEDFSLEKEGDPNKDMLFIYRNVLLGYPWWSSVTRACQVLLNSKYFVKEWDFGVGTKELMLLTCRVLPSFDELETELTRPLPPVNKLQLDSTILLTETDVMNLWDSICYSLKTRKVSVADVKLDRSMEIRLIYGVAFKSSWFGNWGYKFGAGSFGVTEDKYRGAVQFLAGLDLDMIIDDFKSVSHGRKIERIISKYRHLSESRLSSMSDLIRSLIELTQTGETKRQNLLPARKLLKYEHPTFVEGRNPIRLEEFLCYLMDEDCRWPQRRVEYSLEMIVQTLKQKNGTMSINALRESAKQFVGDAGLLDFVLKYINVLRFENYIIRRVVNSCTQLVEFEICKVADDSKNIQSVSSLLKLEARWPKERLEKTAQVIANILKEHKIGNNGKNEAMSRKDLRDMANKYIGDTGLIDFVLKSINNLKIGNHIVTRTKNPLTRLIEFNIRDHKVEDFSLEKEGDPNKDMLFIYRNVLLGYPWWSSVTRACQVLLNSKYFVKEWDFGVGTKELMLLTCRVLPSFDELETELTRPLPPGEVVMVTPWMTIGQLREKAQSALRDTYCLMDRFVVSQIGGLKGMQDDVLLSYAVLAGEQVWVRGFGLDLDTVLRYEGGDGYAMESKVECLCGARDDDGERMVACDECNVWRHTKCSGIEDDELAPAYFVCSDCDAKSKSELLSQ</sequence>
<evidence type="ECO:0000256" key="3">
    <source>
        <dbReference type="ARBA" id="ARBA00022833"/>
    </source>
</evidence>
<dbReference type="Gene3D" id="3.30.40.10">
    <property type="entry name" value="Zinc/RING finger domain, C3HC4 (zinc finger)"/>
    <property type="match status" value="1"/>
</dbReference>
<dbReference type="CDD" id="cd15556">
    <property type="entry name" value="PHD_MMD1_like"/>
    <property type="match status" value="1"/>
</dbReference>
<protein>
    <submittedName>
        <fullName evidence="8">Zinc finger, FYVE/PHD-type</fullName>
    </submittedName>
</protein>
<dbReference type="Pfam" id="PF25565">
    <property type="entry name" value="Ubiquitin_At1g33420"/>
    <property type="match status" value="1"/>
</dbReference>
<dbReference type="SMART" id="SM00249">
    <property type="entry name" value="PHD"/>
    <property type="match status" value="1"/>
</dbReference>
<evidence type="ECO:0000256" key="2">
    <source>
        <dbReference type="ARBA" id="ARBA00022771"/>
    </source>
</evidence>
<dbReference type="PANTHER" id="PTHR46201">
    <property type="entry name" value="PHD FINGER PROTEIN MALE MEIOCYTE DEATH 1-RELATED"/>
    <property type="match status" value="1"/>
</dbReference>
<gene>
    <name evidence="8" type="ORF">CTI12_AA315840</name>
</gene>